<evidence type="ECO:0000256" key="21">
    <source>
        <dbReference type="ARBA" id="ARBA00049966"/>
    </source>
</evidence>
<comment type="catalytic activity">
    <reaction evidence="20">
        <text>[GlcNAc-(1-&gt;4)-Mur2Ac(oyl-L-Ala-gamma-D-Glu-L-Lys-D-Ala-D-Ala)](n)-di-trans,octa-cis-undecaprenyl diphosphate + beta-D-GlcNAc-(1-&gt;4)-Mur2Ac(oyl-L-Ala-gamma-D-Glu-L-Lys-D-Ala-D-Ala)-di-trans,octa-cis-undecaprenyl diphosphate = [GlcNAc-(1-&gt;4)-Mur2Ac(oyl-L-Ala-gamma-D-Glu-L-Lys-D-Ala-D-Ala)](n+1)-di-trans,octa-cis-undecaprenyl diphosphate + di-trans,octa-cis-undecaprenyl diphosphate + H(+)</text>
        <dbReference type="Rhea" id="RHEA:23708"/>
        <dbReference type="Rhea" id="RHEA-COMP:9602"/>
        <dbReference type="Rhea" id="RHEA-COMP:9603"/>
        <dbReference type="ChEBI" id="CHEBI:15378"/>
        <dbReference type="ChEBI" id="CHEBI:58405"/>
        <dbReference type="ChEBI" id="CHEBI:60033"/>
        <dbReference type="ChEBI" id="CHEBI:78435"/>
        <dbReference type="EC" id="2.4.99.28"/>
    </reaction>
</comment>
<dbReference type="PANTHER" id="PTHR30474">
    <property type="entry name" value="CELL CYCLE PROTEIN"/>
    <property type="match status" value="1"/>
</dbReference>
<sequence length="411" mass="43486">MDRKPRTAHPATESAAPSRPAAALVRVRSLFTPEHANFTMLLGITVFMVGFGLLMVLSSSAITSYRQNDEDFFYTASRQAMFAIIGLPLMLIASRTPQRFWKRWSNLALWGSLAIQSLIFVPGIGQSFGTSNTNWIAIGPVQGQPSEFVKIALAIWLASVVADRPEIVSDWRALLKTVGLPIGLALGLVLAGGDLGTAIVIALIAFGALFVAGVRLRVLLLPIVVGALLAIIVTMSSASRSGRVMTFLNGGCASVDEADQACWQTVHGLYALATGGVFGVGLGNSRAKWSWLPHSETDYIFAIIGEELGLIGAVVVLLLFVVLAIALLRIIRGSSSPYVKIAVTAIMVWMIGQAFINIAVVLTLLPVIGVPLPLISQGGSALVANLFAIGIALSFARRPAVEQTTDGAPAS</sequence>
<keyword evidence="13" id="KW-0961">Cell wall biogenesis/degradation</keyword>
<evidence type="ECO:0000313" key="23">
    <source>
        <dbReference type="EMBL" id="GMA27312.1"/>
    </source>
</evidence>
<evidence type="ECO:0000256" key="2">
    <source>
        <dbReference type="ARBA" id="ARBA00004752"/>
    </source>
</evidence>
<evidence type="ECO:0000256" key="5">
    <source>
        <dbReference type="ARBA" id="ARBA00022676"/>
    </source>
</evidence>
<keyword evidence="5" id="KW-0328">Glycosyltransferase</keyword>
<evidence type="ECO:0000256" key="22">
    <source>
        <dbReference type="SAM" id="Phobius"/>
    </source>
</evidence>
<evidence type="ECO:0000256" key="1">
    <source>
        <dbReference type="ARBA" id="ARBA00004651"/>
    </source>
</evidence>
<dbReference type="InterPro" id="IPR018365">
    <property type="entry name" value="Cell_cycle_FtsW-rel_CS"/>
</dbReference>
<dbReference type="GO" id="GO:0051301">
    <property type="term" value="P:cell division"/>
    <property type="evidence" value="ECO:0007669"/>
    <property type="project" value="UniProtKB-KW"/>
</dbReference>
<dbReference type="InterPro" id="IPR013437">
    <property type="entry name" value="FtsW"/>
</dbReference>
<dbReference type="Proteomes" id="UP001157160">
    <property type="component" value="Unassembled WGS sequence"/>
</dbReference>
<comment type="function">
    <text evidence="21">Peptidoglycan polymerase that is essential for cell division.</text>
</comment>
<comment type="subcellular location">
    <subcellularLocation>
        <location evidence="1">Cell membrane</location>
        <topology evidence="1">Multi-pass membrane protein</topology>
    </subcellularLocation>
</comment>
<evidence type="ECO:0000256" key="9">
    <source>
        <dbReference type="ARBA" id="ARBA00022984"/>
    </source>
</evidence>
<evidence type="ECO:0000256" key="20">
    <source>
        <dbReference type="ARBA" id="ARBA00049902"/>
    </source>
</evidence>
<dbReference type="GO" id="GO:0008360">
    <property type="term" value="P:regulation of cell shape"/>
    <property type="evidence" value="ECO:0007669"/>
    <property type="project" value="UniProtKB-KW"/>
</dbReference>
<feature type="transmembrane region" description="Helical" evidence="22">
    <location>
        <begin position="218"/>
        <end position="238"/>
    </location>
</feature>
<dbReference type="GO" id="GO:0005886">
    <property type="term" value="C:plasma membrane"/>
    <property type="evidence" value="ECO:0007669"/>
    <property type="project" value="UniProtKB-SubCell"/>
</dbReference>
<dbReference type="AlphaFoldDB" id="A0AA37UH96"/>
<dbReference type="InterPro" id="IPR001182">
    <property type="entry name" value="FtsW/RodA"/>
</dbReference>
<keyword evidence="11 22" id="KW-0472">Membrane</keyword>
<evidence type="ECO:0000256" key="4">
    <source>
        <dbReference type="ARBA" id="ARBA00022618"/>
    </source>
</evidence>
<dbReference type="EC" id="2.4.99.28" evidence="19"/>
<evidence type="ECO:0000256" key="16">
    <source>
        <dbReference type="ARBA" id="ARBA00038053"/>
    </source>
</evidence>
<keyword evidence="10 22" id="KW-1133">Transmembrane helix</keyword>
<feature type="transmembrane region" description="Helical" evidence="22">
    <location>
        <begin position="182"/>
        <end position="211"/>
    </location>
</feature>
<evidence type="ECO:0000313" key="24">
    <source>
        <dbReference type="Proteomes" id="UP001157160"/>
    </source>
</evidence>
<evidence type="ECO:0000256" key="12">
    <source>
        <dbReference type="ARBA" id="ARBA00023306"/>
    </source>
</evidence>
<feature type="transmembrane region" description="Helical" evidence="22">
    <location>
        <begin position="374"/>
        <end position="396"/>
    </location>
</feature>
<dbReference type="Pfam" id="PF01098">
    <property type="entry name" value="FTSW_RODA_SPOVE"/>
    <property type="match status" value="1"/>
</dbReference>
<evidence type="ECO:0000256" key="6">
    <source>
        <dbReference type="ARBA" id="ARBA00022679"/>
    </source>
</evidence>
<evidence type="ECO:0000256" key="17">
    <source>
        <dbReference type="ARBA" id="ARBA00041185"/>
    </source>
</evidence>
<evidence type="ECO:0000256" key="3">
    <source>
        <dbReference type="ARBA" id="ARBA00022475"/>
    </source>
</evidence>
<comment type="pathway">
    <text evidence="2">Cell wall biogenesis; peptidoglycan biosynthesis.</text>
</comment>
<accession>A0AA37UH96</accession>
<feature type="transmembrane region" description="Helical" evidence="22">
    <location>
        <begin position="343"/>
        <end position="368"/>
    </location>
</feature>
<evidence type="ECO:0000256" key="8">
    <source>
        <dbReference type="ARBA" id="ARBA00022960"/>
    </source>
</evidence>
<evidence type="ECO:0000256" key="13">
    <source>
        <dbReference type="ARBA" id="ARBA00023316"/>
    </source>
</evidence>
<evidence type="ECO:0000256" key="18">
    <source>
        <dbReference type="ARBA" id="ARBA00041418"/>
    </source>
</evidence>
<protein>
    <recommendedName>
        <fullName evidence="17">Probable peptidoglycan glycosyltransferase FtsW</fullName>
        <ecNumber evidence="19">2.4.99.28</ecNumber>
    </recommendedName>
    <alternativeName>
        <fullName evidence="18">Cell division protein FtsW</fullName>
    </alternativeName>
    <alternativeName>
        <fullName evidence="15">Cell wall polymerase</fullName>
    </alternativeName>
    <alternativeName>
        <fullName evidence="14">Peptidoglycan polymerase</fullName>
    </alternativeName>
</protein>
<keyword evidence="24" id="KW-1185">Reference proteome</keyword>
<keyword evidence="12" id="KW-0131">Cell cycle</keyword>
<feature type="transmembrane region" description="Helical" evidence="22">
    <location>
        <begin position="72"/>
        <end position="92"/>
    </location>
</feature>
<dbReference type="GO" id="GO:0015648">
    <property type="term" value="F:lipid-linked peptidoglycan transporter activity"/>
    <property type="evidence" value="ECO:0007669"/>
    <property type="project" value="TreeGrafter"/>
</dbReference>
<evidence type="ECO:0000256" key="19">
    <source>
        <dbReference type="ARBA" id="ARBA00044770"/>
    </source>
</evidence>
<dbReference type="EMBL" id="BSUL01000001">
    <property type="protein sequence ID" value="GMA27312.1"/>
    <property type="molecule type" value="Genomic_DNA"/>
</dbReference>
<keyword evidence="3" id="KW-1003">Cell membrane</keyword>
<dbReference type="GO" id="GO:0009252">
    <property type="term" value="P:peptidoglycan biosynthetic process"/>
    <property type="evidence" value="ECO:0007669"/>
    <property type="project" value="UniProtKB-KW"/>
</dbReference>
<feature type="transmembrane region" description="Helical" evidence="22">
    <location>
        <begin position="38"/>
        <end position="60"/>
    </location>
</feature>
<dbReference type="GO" id="GO:0008955">
    <property type="term" value="F:peptidoglycan glycosyltransferase activity"/>
    <property type="evidence" value="ECO:0007669"/>
    <property type="project" value="UniProtKB-EC"/>
</dbReference>
<comment type="caution">
    <text evidence="23">The sequence shown here is derived from an EMBL/GenBank/DDBJ whole genome shotgun (WGS) entry which is preliminary data.</text>
</comment>
<evidence type="ECO:0000256" key="11">
    <source>
        <dbReference type="ARBA" id="ARBA00023136"/>
    </source>
</evidence>
<dbReference type="PANTHER" id="PTHR30474:SF2">
    <property type="entry name" value="PEPTIDOGLYCAN GLYCOSYLTRANSFERASE FTSW-RELATED"/>
    <property type="match status" value="1"/>
</dbReference>
<dbReference type="PROSITE" id="PS00428">
    <property type="entry name" value="FTSW_RODA_SPOVE"/>
    <property type="match status" value="1"/>
</dbReference>
<dbReference type="GO" id="GO:0071555">
    <property type="term" value="P:cell wall organization"/>
    <property type="evidence" value="ECO:0007669"/>
    <property type="project" value="UniProtKB-KW"/>
</dbReference>
<dbReference type="GO" id="GO:0032153">
    <property type="term" value="C:cell division site"/>
    <property type="evidence" value="ECO:0007669"/>
    <property type="project" value="TreeGrafter"/>
</dbReference>
<keyword evidence="9" id="KW-0573">Peptidoglycan synthesis</keyword>
<dbReference type="NCBIfam" id="TIGR02614">
    <property type="entry name" value="ftsW"/>
    <property type="match status" value="1"/>
</dbReference>
<reference evidence="23 24" key="1">
    <citation type="journal article" date="2014" name="Int. J. Syst. Evol. Microbiol.">
        <title>Complete genome sequence of Corynebacterium casei LMG S-19264T (=DSM 44701T), isolated from a smear-ripened cheese.</title>
        <authorList>
            <consortium name="US DOE Joint Genome Institute (JGI-PGF)"/>
            <person name="Walter F."/>
            <person name="Albersmeier A."/>
            <person name="Kalinowski J."/>
            <person name="Ruckert C."/>
        </authorList>
    </citation>
    <scope>NUCLEOTIDE SEQUENCE [LARGE SCALE GENOMIC DNA]</scope>
    <source>
        <strain evidence="23 24">NBRC 112289</strain>
    </source>
</reference>
<organism evidence="23 24">
    <name type="scientific">Arenivirga flava</name>
    <dbReference type="NCBI Taxonomy" id="1930060"/>
    <lineage>
        <taxon>Bacteria</taxon>
        <taxon>Bacillati</taxon>
        <taxon>Actinomycetota</taxon>
        <taxon>Actinomycetes</taxon>
        <taxon>Micrococcales</taxon>
        <taxon>Microbacteriaceae</taxon>
        <taxon>Arenivirga</taxon>
    </lineage>
</organism>
<gene>
    <name evidence="23" type="ORF">GCM10025874_05650</name>
</gene>
<evidence type="ECO:0000256" key="10">
    <source>
        <dbReference type="ARBA" id="ARBA00022989"/>
    </source>
</evidence>
<evidence type="ECO:0000256" key="14">
    <source>
        <dbReference type="ARBA" id="ARBA00032370"/>
    </source>
</evidence>
<dbReference type="RefSeq" id="WP_284229817.1">
    <property type="nucleotide sequence ID" value="NZ_BSUL01000001.1"/>
</dbReference>
<evidence type="ECO:0000256" key="15">
    <source>
        <dbReference type="ARBA" id="ARBA00033270"/>
    </source>
</evidence>
<keyword evidence="7 22" id="KW-0812">Transmembrane</keyword>
<keyword evidence="8" id="KW-0133">Cell shape</keyword>
<name>A0AA37UH96_9MICO</name>
<keyword evidence="6" id="KW-0808">Transferase</keyword>
<evidence type="ECO:0000256" key="7">
    <source>
        <dbReference type="ARBA" id="ARBA00022692"/>
    </source>
</evidence>
<feature type="transmembrane region" description="Helical" evidence="22">
    <location>
        <begin position="104"/>
        <end position="125"/>
    </location>
</feature>
<feature type="transmembrane region" description="Helical" evidence="22">
    <location>
        <begin position="308"/>
        <end position="331"/>
    </location>
</feature>
<keyword evidence="4" id="KW-0132">Cell division</keyword>
<comment type="similarity">
    <text evidence="16">Belongs to the SEDS family. FtsW subfamily.</text>
</comment>
<proteinExistence type="inferred from homology"/>